<reference evidence="2 3" key="1">
    <citation type="submission" date="2019-04" db="EMBL/GenBank/DDBJ databases">
        <title>Draft genome sequences of Streptomyces avermitilis ATCC 31267.</title>
        <authorList>
            <person name="Komaki H."/>
            <person name="Tamura T."/>
            <person name="Hosoyama A."/>
        </authorList>
    </citation>
    <scope>NUCLEOTIDE SEQUENCE [LARGE SCALE GENOMIC DNA]</scope>
    <source>
        <strain evidence="2 3">ATCC 31267</strain>
    </source>
</reference>
<reference evidence="1 4" key="2">
    <citation type="submission" date="2019-04" db="EMBL/GenBank/DDBJ databases">
        <title>Draft genome sequences of Streptomyces avermitilis NBRC 14893.</title>
        <authorList>
            <person name="Komaki H."/>
            <person name="Tamura T."/>
            <person name="Hosoyama A."/>
        </authorList>
    </citation>
    <scope>NUCLEOTIDE SEQUENCE [LARGE SCALE GENOMIC DNA]</scope>
    <source>
        <strain evidence="1 4">NBRC 14893</strain>
    </source>
</reference>
<dbReference type="AlphaFoldDB" id="A0A4D4MHT6"/>
<evidence type="ECO:0000313" key="4">
    <source>
        <dbReference type="Proteomes" id="UP000302139"/>
    </source>
</evidence>
<dbReference type="Proteomes" id="UP000302139">
    <property type="component" value="Unassembled WGS sequence"/>
</dbReference>
<organism evidence="2 3">
    <name type="scientific">Streptomyces avermitilis</name>
    <dbReference type="NCBI Taxonomy" id="33903"/>
    <lineage>
        <taxon>Bacteria</taxon>
        <taxon>Bacillati</taxon>
        <taxon>Actinomycetota</taxon>
        <taxon>Actinomycetes</taxon>
        <taxon>Kitasatosporales</taxon>
        <taxon>Streptomycetaceae</taxon>
        <taxon>Streptomyces</taxon>
    </lineage>
</organism>
<protein>
    <submittedName>
        <fullName evidence="2">Uncharacterized protein</fullName>
    </submittedName>
</protein>
<evidence type="ECO:0000313" key="3">
    <source>
        <dbReference type="Proteomes" id="UP000299211"/>
    </source>
</evidence>
<evidence type="ECO:0000313" key="2">
    <source>
        <dbReference type="EMBL" id="GDY71274.1"/>
    </source>
</evidence>
<evidence type="ECO:0000313" key="1">
    <source>
        <dbReference type="EMBL" id="GDY68358.1"/>
    </source>
</evidence>
<dbReference type="Proteomes" id="UP000299211">
    <property type="component" value="Unassembled WGS sequence"/>
</dbReference>
<gene>
    <name evidence="1" type="ORF">SAV14893_077510</name>
    <name evidence="2" type="ORF">SAV31267_007590</name>
</gene>
<dbReference type="EMBL" id="BJHY01000001">
    <property type="protein sequence ID" value="GDY71274.1"/>
    <property type="molecule type" value="Genomic_DNA"/>
</dbReference>
<sequence length="84" mass="8539">MAEPDADPGGCSPALPACPRASLAAYGRPRIRTARCGPHACLDTCGVLEIPTVGRLLLVSAHVVDSFGAEAVRAHGHPRAGGGR</sequence>
<name>A0A4D4MHT6_STRAX</name>
<comment type="caution">
    <text evidence="2">The sequence shown here is derived from an EMBL/GenBank/DDBJ whole genome shotgun (WGS) entry which is preliminary data.</text>
</comment>
<dbReference type="EMBL" id="BJHX01000001">
    <property type="protein sequence ID" value="GDY68358.1"/>
    <property type="molecule type" value="Genomic_DNA"/>
</dbReference>
<proteinExistence type="predicted"/>
<accession>A0A4D4MHT6</accession>